<dbReference type="RefSeq" id="WP_251514822.1">
    <property type="nucleotide sequence ID" value="NZ_JAMBON010000021.1"/>
</dbReference>
<evidence type="ECO:0000313" key="6">
    <source>
        <dbReference type="EMBL" id="MFD1607940.1"/>
    </source>
</evidence>
<proteinExistence type="inferred from homology"/>
<feature type="transmembrane region" description="Helical" evidence="5">
    <location>
        <begin position="36"/>
        <end position="54"/>
    </location>
</feature>
<feature type="transmembrane region" description="Helical" evidence="5">
    <location>
        <begin position="99"/>
        <end position="118"/>
    </location>
</feature>
<accession>A0ABW4HTB3</accession>
<evidence type="ECO:0000256" key="3">
    <source>
        <dbReference type="ARBA" id="ARBA00022989"/>
    </source>
</evidence>
<evidence type="ECO:0000256" key="4">
    <source>
        <dbReference type="ARBA" id="ARBA00023136"/>
    </source>
</evidence>
<comment type="caution">
    <text evidence="5">Lacks conserved residue(s) required for the propagation of feature annotation.</text>
</comment>
<keyword evidence="4 5" id="KW-0472">Membrane</keyword>
<protein>
    <recommendedName>
        <fullName evidence="5">UPF0344 protein ACFSBH_09765</fullName>
    </recommendedName>
</protein>
<sequence>MLHMHVTSWILGIILLLVAFFLYKQGNEKGAKIVHMILRLMYLFIIFTGGYLLFDVYLANFQMPLGAEAITKGLAGIWLIGAMEMVLTKTKKGKPATSAWVQFAIAFILVLVLGYIRLPLSF</sequence>
<keyword evidence="1 5" id="KW-1003">Cell membrane</keyword>
<gene>
    <name evidence="6" type="ORF">ACFSBH_09765</name>
</gene>
<organism evidence="6 7">
    <name type="scientific">Oceanobacillus luteolus</name>
    <dbReference type="NCBI Taxonomy" id="1274358"/>
    <lineage>
        <taxon>Bacteria</taxon>
        <taxon>Bacillati</taxon>
        <taxon>Bacillota</taxon>
        <taxon>Bacilli</taxon>
        <taxon>Bacillales</taxon>
        <taxon>Bacillaceae</taxon>
        <taxon>Oceanobacillus</taxon>
    </lineage>
</organism>
<dbReference type="InterPro" id="IPR010899">
    <property type="entry name" value="UPF0344"/>
</dbReference>
<evidence type="ECO:0000313" key="7">
    <source>
        <dbReference type="Proteomes" id="UP001597221"/>
    </source>
</evidence>
<keyword evidence="3 5" id="KW-1133">Transmembrane helix</keyword>
<evidence type="ECO:0000256" key="2">
    <source>
        <dbReference type="ARBA" id="ARBA00022692"/>
    </source>
</evidence>
<keyword evidence="7" id="KW-1185">Reference proteome</keyword>
<evidence type="ECO:0000256" key="5">
    <source>
        <dbReference type="HAMAP-Rule" id="MF_01536"/>
    </source>
</evidence>
<dbReference type="Pfam" id="PF07457">
    <property type="entry name" value="DUF1516"/>
    <property type="match status" value="1"/>
</dbReference>
<comment type="subcellular location">
    <subcellularLocation>
        <location evidence="5">Cell membrane</location>
        <topology evidence="5">Multi-pass membrane protein</topology>
    </subcellularLocation>
</comment>
<feature type="transmembrane region" description="Helical" evidence="5">
    <location>
        <begin position="6"/>
        <end position="24"/>
    </location>
</feature>
<evidence type="ECO:0000256" key="1">
    <source>
        <dbReference type="ARBA" id="ARBA00022475"/>
    </source>
</evidence>
<keyword evidence="2 5" id="KW-0812">Transmembrane</keyword>
<comment type="similarity">
    <text evidence="5">Belongs to the UPF0344 family.</text>
</comment>
<dbReference type="HAMAP" id="MF_01536">
    <property type="entry name" value="UPF0344"/>
    <property type="match status" value="1"/>
</dbReference>
<dbReference type="EMBL" id="JBHUDE010000044">
    <property type="protein sequence ID" value="MFD1607940.1"/>
    <property type="molecule type" value="Genomic_DNA"/>
</dbReference>
<dbReference type="Proteomes" id="UP001597221">
    <property type="component" value="Unassembled WGS sequence"/>
</dbReference>
<name>A0ABW4HTB3_9BACI</name>
<comment type="caution">
    <text evidence="6">The sequence shown here is derived from an EMBL/GenBank/DDBJ whole genome shotgun (WGS) entry which is preliminary data.</text>
</comment>
<reference evidence="7" key="1">
    <citation type="journal article" date="2019" name="Int. J. Syst. Evol. Microbiol.">
        <title>The Global Catalogue of Microorganisms (GCM) 10K type strain sequencing project: providing services to taxonomists for standard genome sequencing and annotation.</title>
        <authorList>
            <consortium name="The Broad Institute Genomics Platform"/>
            <consortium name="The Broad Institute Genome Sequencing Center for Infectious Disease"/>
            <person name="Wu L."/>
            <person name="Ma J."/>
        </authorList>
    </citation>
    <scope>NUCLEOTIDE SEQUENCE [LARGE SCALE GENOMIC DNA]</scope>
    <source>
        <strain evidence="7">CGMCC 1.12376</strain>
    </source>
</reference>